<feature type="region of interest" description="Disordered" evidence="1">
    <location>
        <begin position="1"/>
        <end position="27"/>
    </location>
</feature>
<dbReference type="OrthoDB" id="5516192at2759"/>
<name>A0A1X2GAH7_9FUNG</name>
<feature type="compositionally biased region" description="Polar residues" evidence="1">
    <location>
        <begin position="12"/>
        <end position="21"/>
    </location>
</feature>
<reference evidence="2 3" key="1">
    <citation type="submission" date="2016-07" db="EMBL/GenBank/DDBJ databases">
        <title>Pervasive Adenine N6-methylation of Active Genes in Fungi.</title>
        <authorList>
            <consortium name="DOE Joint Genome Institute"/>
            <person name="Mondo S.J."/>
            <person name="Dannebaum R.O."/>
            <person name="Kuo R.C."/>
            <person name="Labutti K."/>
            <person name="Haridas S."/>
            <person name="Kuo A."/>
            <person name="Salamov A."/>
            <person name="Ahrendt S.R."/>
            <person name="Lipzen A."/>
            <person name="Sullivan W."/>
            <person name="Andreopoulos W.B."/>
            <person name="Clum A."/>
            <person name="Lindquist E."/>
            <person name="Daum C."/>
            <person name="Ramamoorthy G.K."/>
            <person name="Gryganskyi A."/>
            <person name="Culley D."/>
            <person name="Magnuson J.K."/>
            <person name="James T.Y."/>
            <person name="O'Malley M.A."/>
            <person name="Stajich J.E."/>
            <person name="Spatafora J.W."/>
            <person name="Visel A."/>
            <person name="Grigoriev I.V."/>
        </authorList>
    </citation>
    <scope>NUCLEOTIDE SEQUENCE [LARGE SCALE GENOMIC DNA]</scope>
    <source>
        <strain evidence="2 3">NRRL 3301</strain>
    </source>
</reference>
<evidence type="ECO:0000313" key="3">
    <source>
        <dbReference type="Proteomes" id="UP000242146"/>
    </source>
</evidence>
<keyword evidence="3" id="KW-1185">Reference proteome</keyword>
<comment type="caution">
    <text evidence="2">The sequence shown here is derived from an EMBL/GenBank/DDBJ whole genome shotgun (WGS) entry which is preliminary data.</text>
</comment>
<accession>A0A1X2GAH7</accession>
<evidence type="ECO:0000256" key="1">
    <source>
        <dbReference type="SAM" id="MobiDB-lite"/>
    </source>
</evidence>
<proteinExistence type="predicted"/>
<dbReference type="EMBL" id="MCGT01000027">
    <property type="protein sequence ID" value="ORX49139.1"/>
    <property type="molecule type" value="Genomic_DNA"/>
</dbReference>
<evidence type="ECO:0000313" key="2">
    <source>
        <dbReference type="EMBL" id="ORX49139.1"/>
    </source>
</evidence>
<organism evidence="2 3">
    <name type="scientific">Hesseltinella vesiculosa</name>
    <dbReference type="NCBI Taxonomy" id="101127"/>
    <lineage>
        <taxon>Eukaryota</taxon>
        <taxon>Fungi</taxon>
        <taxon>Fungi incertae sedis</taxon>
        <taxon>Mucoromycota</taxon>
        <taxon>Mucoromycotina</taxon>
        <taxon>Mucoromycetes</taxon>
        <taxon>Mucorales</taxon>
        <taxon>Cunninghamellaceae</taxon>
        <taxon>Hesseltinella</taxon>
    </lineage>
</organism>
<feature type="region of interest" description="Disordered" evidence="1">
    <location>
        <begin position="59"/>
        <end position="78"/>
    </location>
</feature>
<protein>
    <submittedName>
        <fullName evidence="2">Uncharacterized protein</fullName>
    </submittedName>
</protein>
<dbReference type="PANTHER" id="PTHR36706">
    <property type="entry name" value="UNNAMED PRODUCT"/>
    <property type="match status" value="1"/>
</dbReference>
<dbReference type="AlphaFoldDB" id="A0A1X2GAH7"/>
<sequence>MSSEESRFPLNKHSNAPSQAPHSHRCNDHLEDVLKGLSKWPMDVAGPFQVFLQCLKSTPGEEPPRYSLAPPQSSEPST</sequence>
<gene>
    <name evidence="2" type="ORF">DM01DRAFT_1409603</name>
</gene>
<dbReference type="Proteomes" id="UP000242146">
    <property type="component" value="Unassembled WGS sequence"/>
</dbReference>